<comment type="caution">
    <text evidence="3">The sequence shown here is derived from an EMBL/GenBank/DDBJ whole genome shotgun (WGS) entry which is preliminary data.</text>
</comment>
<gene>
    <name evidence="3" type="ORF">GCM10009804_56630</name>
</gene>
<dbReference type="EMBL" id="BAAAPH010000021">
    <property type="protein sequence ID" value="GAA1592828.1"/>
    <property type="molecule type" value="Genomic_DNA"/>
</dbReference>
<protein>
    <recommendedName>
        <fullName evidence="2">GmrSD restriction endonucleases C-terminal domain-containing protein</fullName>
    </recommendedName>
</protein>
<dbReference type="Pfam" id="PF07510">
    <property type="entry name" value="GmrSD_C"/>
    <property type="match status" value="1"/>
</dbReference>
<evidence type="ECO:0000313" key="4">
    <source>
        <dbReference type="Proteomes" id="UP001501705"/>
    </source>
</evidence>
<evidence type="ECO:0000313" key="3">
    <source>
        <dbReference type="EMBL" id="GAA1592828.1"/>
    </source>
</evidence>
<dbReference type="Proteomes" id="UP001501705">
    <property type="component" value="Unassembled WGS sequence"/>
</dbReference>
<dbReference type="PANTHER" id="PTHR35149">
    <property type="entry name" value="SLL5132 PROTEIN"/>
    <property type="match status" value="1"/>
</dbReference>
<feature type="domain" description="GmrSD restriction endonucleases C-terminal" evidence="2">
    <location>
        <begin position="123"/>
        <end position="258"/>
    </location>
</feature>
<organism evidence="3 4">
    <name type="scientific">Kribbella hippodromi</name>
    <dbReference type="NCBI Taxonomy" id="434347"/>
    <lineage>
        <taxon>Bacteria</taxon>
        <taxon>Bacillati</taxon>
        <taxon>Actinomycetota</taxon>
        <taxon>Actinomycetes</taxon>
        <taxon>Propionibacteriales</taxon>
        <taxon>Kribbellaceae</taxon>
        <taxon>Kribbella</taxon>
    </lineage>
</organism>
<feature type="region of interest" description="Disordered" evidence="1">
    <location>
        <begin position="357"/>
        <end position="389"/>
    </location>
</feature>
<name>A0ABP4PYT8_9ACTN</name>
<dbReference type="InterPro" id="IPR011089">
    <property type="entry name" value="GmrSD_C"/>
</dbReference>
<keyword evidence="4" id="KW-1185">Reference proteome</keyword>
<sequence length="389" mass="43641">MKAPETKLLDLLAKASQFCHPDLSPPLPRSSPPARRRIEANHAYFKAQLQRPTVDLGAICRGLAKLVVVDIRLDRSQDNPQLRADGSRAGRAGISVREVPSRIPTNSHNTTCATFSKNYRSFPTDDEFREALKSADLYRFKRRSYFLRHLENHQRKGHVAIEDYTIEHILPQNENLSAEWRQALGDDWADVQARYLHTLGNLTLTGYNSEYSDHPFAVKRDMEGGFKDSPLRLNKGLGQLAEWNAAAIQSRAERLAEVASTIWARPILSDEVRAQFEEPWQETGFSIEDHPNLLPPAGENSRSAARRTQARLGCHRPGALVERQRRGRTRRGVGLPLRHGFGATGLRIPARRRLTRAAGLSMPESAWPSRRLAPTVRPAPPGSQTASGR</sequence>
<dbReference type="PANTHER" id="PTHR35149:SF2">
    <property type="entry name" value="DUF262 DOMAIN-CONTAINING PROTEIN"/>
    <property type="match status" value="1"/>
</dbReference>
<accession>A0ABP4PYT8</accession>
<evidence type="ECO:0000259" key="2">
    <source>
        <dbReference type="Pfam" id="PF07510"/>
    </source>
</evidence>
<reference evidence="4" key="1">
    <citation type="journal article" date="2019" name="Int. J. Syst. Evol. Microbiol.">
        <title>The Global Catalogue of Microorganisms (GCM) 10K type strain sequencing project: providing services to taxonomists for standard genome sequencing and annotation.</title>
        <authorList>
            <consortium name="The Broad Institute Genomics Platform"/>
            <consortium name="The Broad Institute Genome Sequencing Center for Infectious Disease"/>
            <person name="Wu L."/>
            <person name="Ma J."/>
        </authorList>
    </citation>
    <scope>NUCLEOTIDE SEQUENCE [LARGE SCALE GENOMIC DNA]</scope>
    <source>
        <strain evidence="4">JCM 15572</strain>
    </source>
</reference>
<proteinExistence type="predicted"/>
<dbReference type="RefSeq" id="WP_344238133.1">
    <property type="nucleotide sequence ID" value="NZ_BAAAPH010000021.1"/>
</dbReference>
<evidence type="ECO:0000256" key="1">
    <source>
        <dbReference type="SAM" id="MobiDB-lite"/>
    </source>
</evidence>